<name>A0A2W5AER7_9SPHN</name>
<keyword evidence="3 5" id="KW-0808">Transferase</keyword>
<dbReference type="PANTHER" id="PTHR43179">
    <property type="entry name" value="RHAMNOSYLTRANSFERASE WBBL"/>
    <property type="match status" value="1"/>
</dbReference>
<dbReference type="Pfam" id="PF00535">
    <property type="entry name" value="Glycos_transf_2"/>
    <property type="match status" value="1"/>
</dbReference>
<organism evidence="5 6">
    <name type="scientific">Sphingomonas sanxanigenens</name>
    <dbReference type="NCBI Taxonomy" id="397260"/>
    <lineage>
        <taxon>Bacteria</taxon>
        <taxon>Pseudomonadati</taxon>
        <taxon>Pseudomonadota</taxon>
        <taxon>Alphaproteobacteria</taxon>
        <taxon>Sphingomonadales</taxon>
        <taxon>Sphingomonadaceae</taxon>
        <taxon>Sphingomonas</taxon>
    </lineage>
</organism>
<dbReference type="Proteomes" id="UP000249066">
    <property type="component" value="Unassembled WGS sequence"/>
</dbReference>
<evidence type="ECO:0000259" key="4">
    <source>
        <dbReference type="Pfam" id="PF00535"/>
    </source>
</evidence>
<dbReference type="EMBL" id="QFNN01000004">
    <property type="protein sequence ID" value="PZO91802.1"/>
    <property type="molecule type" value="Genomic_DNA"/>
</dbReference>
<gene>
    <name evidence="5" type="ORF">DI623_01765</name>
</gene>
<comment type="caution">
    <text evidence="5">The sequence shown here is derived from an EMBL/GenBank/DDBJ whole genome shotgun (WGS) entry which is preliminary data.</text>
</comment>
<sequence>MSRPTVSVVVPHYGDPAPLDRCLAALVAQSWPHADYEIVVADNNSPQGEEAIAAVVAGRARLVIATERGAGPARNAGVAASQGAILAFTDSDCIPDADWLAEGVKALDAHDFVGGRMVVTLDSEGPKSGAEAFEQVFAFDNEDYVRRKGFTVTANLFCPRALFDKVGGFRVGVSEDLEWCLRARDAGYRIGYAPGAVVGHPARRDWPALIGKWRRINAETYKLSSGTARGRLAWLVRAWLMPVSIVAHAPRIFASDRLTNGRERIAALCTLARLRLWRFADAHRLFFKER</sequence>
<evidence type="ECO:0000313" key="5">
    <source>
        <dbReference type="EMBL" id="PZO91802.1"/>
    </source>
</evidence>
<dbReference type="PANTHER" id="PTHR43179:SF12">
    <property type="entry name" value="GALACTOFURANOSYLTRANSFERASE GLFT2"/>
    <property type="match status" value="1"/>
</dbReference>
<dbReference type="AlphaFoldDB" id="A0A2W5AER7"/>
<dbReference type="InterPro" id="IPR001173">
    <property type="entry name" value="Glyco_trans_2-like"/>
</dbReference>
<comment type="similarity">
    <text evidence="1">Belongs to the glycosyltransferase 2 family.</text>
</comment>
<keyword evidence="2" id="KW-0328">Glycosyltransferase</keyword>
<feature type="domain" description="Glycosyltransferase 2-like" evidence="4">
    <location>
        <begin position="7"/>
        <end position="169"/>
    </location>
</feature>
<dbReference type="Gene3D" id="3.90.550.10">
    <property type="entry name" value="Spore Coat Polysaccharide Biosynthesis Protein SpsA, Chain A"/>
    <property type="match status" value="1"/>
</dbReference>
<accession>A0A2W5AER7</accession>
<evidence type="ECO:0000313" key="6">
    <source>
        <dbReference type="Proteomes" id="UP000249066"/>
    </source>
</evidence>
<dbReference type="InterPro" id="IPR029044">
    <property type="entry name" value="Nucleotide-diphossugar_trans"/>
</dbReference>
<proteinExistence type="inferred from homology"/>
<evidence type="ECO:0000256" key="3">
    <source>
        <dbReference type="ARBA" id="ARBA00022679"/>
    </source>
</evidence>
<evidence type="ECO:0000256" key="2">
    <source>
        <dbReference type="ARBA" id="ARBA00022676"/>
    </source>
</evidence>
<dbReference type="GO" id="GO:0016757">
    <property type="term" value="F:glycosyltransferase activity"/>
    <property type="evidence" value="ECO:0007669"/>
    <property type="project" value="UniProtKB-KW"/>
</dbReference>
<dbReference type="SUPFAM" id="SSF53448">
    <property type="entry name" value="Nucleotide-diphospho-sugar transferases"/>
    <property type="match status" value="1"/>
</dbReference>
<reference evidence="5 6" key="1">
    <citation type="submission" date="2017-08" db="EMBL/GenBank/DDBJ databases">
        <title>Infants hospitalized years apart are colonized by the same room-sourced microbial strains.</title>
        <authorList>
            <person name="Brooks B."/>
            <person name="Olm M.R."/>
            <person name="Firek B.A."/>
            <person name="Baker R."/>
            <person name="Thomas B.C."/>
            <person name="Morowitz M.J."/>
            <person name="Banfield J.F."/>
        </authorList>
    </citation>
    <scope>NUCLEOTIDE SEQUENCE [LARGE SCALE GENOMIC DNA]</scope>
    <source>
        <strain evidence="5">S2_018_000_R2_101</strain>
    </source>
</reference>
<evidence type="ECO:0000256" key="1">
    <source>
        <dbReference type="ARBA" id="ARBA00006739"/>
    </source>
</evidence>
<protein>
    <submittedName>
        <fullName evidence="5">Glycosyl transferase family 2</fullName>
    </submittedName>
</protein>